<dbReference type="InterPro" id="IPR041380">
    <property type="entry name" value="Acetyltransf_17"/>
</dbReference>
<dbReference type="Gene3D" id="3.30.1050.10">
    <property type="entry name" value="SCP2 sterol-binding domain"/>
    <property type="match status" value="1"/>
</dbReference>
<dbReference type="AlphaFoldDB" id="A0A327ZIT5"/>
<reference evidence="2 3" key="1">
    <citation type="submission" date="2018-06" db="EMBL/GenBank/DDBJ databases">
        <title>Genomic Encyclopedia of Type Strains, Phase III (KMG-III): the genomes of soil and plant-associated and newly described type strains.</title>
        <authorList>
            <person name="Whitman W."/>
        </authorList>
    </citation>
    <scope>NUCLEOTIDE SEQUENCE [LARGE SCALE GENOMIC DNA]</scope>
    <source>
        <strain evidence="2 3">CGMCC 4.7090</strain>
    </source>
</reference>
<dbReference type="Pfam" id="PF17668">
    <property type="entry name" value="Acetyltransf_17"/>
    <property type="match status" value="1"/>
</dbReference>
<feature type="domain" description="N-acetyltransferase" evidence="1">
    <location>
        <begin position="3"/>
        <end position="148"/>
    </location>
</feature>
<dbReference type="InterPro" id="IPR036527">
    <property type="entry name" value="SCP2_sterol-bd_dom_sf"/>
</dbReference>
<dbReference type="Proteomes" id="UP000249341">
    <property type="component" value="Unassembled WGS sequence"/>
</dbReference>
<accession>A0A327ZIT5</accession>
<protein>
    <submittedName>
        <fullName evidence="2">Putative acetyltransferase</fullName>
    </submittedName>
</protein>
<dbReference type="SUPFAM" id="SSF55729">
    <property type="entry name" value="Acyl-CoA N-acyltransferases (Nat)"/>
    <property type="match status" value="1"/>
</dbReference>
<evidence type="ECO:0000313" key="2">
    <source>
        <dbReference type="EMBL" id="RAK42191.1"/>
    </source>
</evidence>
<dbReference type="Pfam" id="PF13530">
    <property type="entry name" value="SCP2_2"/>
    <property type="match status" value="1"/>
</dbReference>
<dbReference type="GO" id="GO:0030649">
    <property type="term" value="P:aminoglycoside antibiotic catabolic process"/>
    <property type="evidence" value="ECO:0007669"/>
    <property type="project" value="TreeGrafter"/>
</dbReference>
<dbReference type="InterPro" id="IPR025559">
    <property type="entry name" value="Eis_dom"/>
</dbReference>
<dbReference type="PANTHER" id="PTHR37817">
    <property type="entry name" value="N-ACETYLTRANSFERASE EIS"/>
    <property type="match status" value="1"/>
</dbReference>
<dbReference type="CDD" id="cd04301">
    <property type="entry name" value="NAT_SF"/>
    <property type="match status" value="1"/>
</dbReference>
<evidence type="ECO:0000313" key="3">
    <source>
        <dbReference type="Proteomes" id="UP000249341"/>
    </source>
</evidence>
<dbReference type="InterPro" id="IPR000182">
    <property type="entry name" value="GNAT_dom"/>
</dbReference>
<dbReference type="SUPFAM" id="SSF55718">
    <property type="entry name" value="SCP-like"/>
    <property type="match status" value="1"/>
</dbReference>
<dbReference type="GO" id="GO:0034069">
    <property type="term" value="F:aminoglycoside N-acetyltransferase activity"/>
    <property type="evidence" value="ECO:0007669"/>
    <property type="project" value="TreeGrafter"/>
</dbReference>
<dbReference type="EMBL" id="QLMJ01000002">
    <property type="protein sequence ID" value="RAK42191.1"/>
    <property type="molecule type" value="Genomic_DNA"/>
</dbReference>
<dbReference type="RefSeq" id="WP_181557676.1">
    <property type="nucleotide sequence ID" value="NZ_QLMJ01000002.1"/>
</dbReference>
<comment type="caution">
    <text evidence="2">The sequence shown here is derived from an EMBL/GenBank/DDBJ whole genome shotgun (WGS) entry which is preliminary data.</text>
</comment>
<dbReference type="InterPro" id="IPR051554">
    <property type="entry name" value="Acetyltransferase_Eis"/>
</dbReference>
<keyword evidence="3" id="KW-1185">Reference proteome</keyword>
<organism evidence="2 3">
    <name type="scientific">Actinoplanes lutulentus</name>
    <dbReference type="NCBI Taxonomy" id="1287878"/>
    <lineage>
        <taxon>Bacteria</taxon>
        <taxon>Bacillati</taxon>
        <taxon>Actinomycetota</taxon>
        <taxon>Actinomycetes</taxon>
        <taxon>Micromonosporales</taxon>
        <taxon>Micromonosporaceae</taxon>
        <taxon>Actinoplanes</taxon>
    </lineage>
</organism>
<name>A0A327ZIT5_9ACTN</name>
<dbReference type="Gene3D" id="3.40.630.30">
    <property type="match status" value="2"/>
</dbReference>
<dbReference type="PANTHER" id="PTHR37817:SF1">
    <property type="entry name" value="N-ACETYLTRANSFERASE EIS"/>
    <property type="match status" value="1"/>
</dbReference>
<proteinExistence type="predicted"/>
<keyword evidence="2" id="KW-0808">Transferase</keyword>
<gene>
    <name evidence="2" type="ORF">B0I29_10212</name>
</gene>
<sequence>MTYQVRLLGPEDQQLAWNLGSLAFGYHERPMPEGWASDSPGRRTVGVFDPAERLVAKAVDREQGQWFGGRVVPVSGVAGVATAAELRGRGLGRLVLTRLLHDARERGAVISTLFDTTPGPYRALGWEEVGALVYWTAPTRVLAEIRPDTTTTLRPATEADIPAVDEIYREVARTGTAMMERSGPAFGATPAQLLADYHGFTVAVDDTGTIVGYASWNRGPGYDASGTLTVHDLIGLTPEATRTLLAMLGGWASVAPTVLIRLGAADPAWSLLARGDAKPETTQPWMLRVVDASGAVAARGWPRHLTGEVDLELIDDVCPWNQGRHRLVLSGGNARLEPGGAGTVRLTPRGLAAWYAGAATPQQLRRSGFLTGGDADTDELLRTATAGPVPTLHDYF</sequence>
<dbReference type="PROSITE" id="PS51186">
    <property type="entry name" value="GNAT"/>
    <property type="match status" value="1"/>
</dbReference>
<dbReference type="InterPro" id="IPR016181">
    <property type="entry name" value="Acyl_CoA_acyltransferase"/>
</dbReference>
<evidence type="ECO:0000259" key="1">
    <source>
        <dbReference type="PROSITE" id="PS51186"/>
    </source>
</evidence>
<dbReference type="Pfam" id="PF13527">
    <property type="entry name" value="Acetyltransf_9"/>
    <property type="match status" value="1"/>
</dbReference>